<evidence type="ECO:0000313" key="6">
    <source>
        <dbReference type="EMBL" id="KRT55928.1"/>
    </source>
</evidence>
<comment type="function">
    <text evidence="5">Activates KDO (a required 8-carbon sugar) for incorporation into bacterial lipopolysaccharide in Gram-negative bacteria.</text>
</comment>
<evidence type="ECO:0000256" key="4">
    <source>
        <dbReference type="ARBA" id="ARBA00022985"/>
    </source>
</evidence>
<dbReference type="InterPro" id="IPR004528">
    <property type="entry name" value="KdsB"/>
</dbReference>
<sequence length="254" mass="27901">MEFKVVIPARYASVRLPGKPLLDIAGRPMIEHVHQRALESGATEVVIATDDARIADAAKAFGADACMTSAHHRSGSDRIAEVAESRGWSDQTIVVNLQGDEPCMPAALIDQVAQDMASHEKAGVTTLSAPISEKPMLFDPHVVKVVTDSEGYALYFSRAPIPWHRDEFINDSGPLPQNVSFARHIGLYAYRVGYLKQFVAWPPAPIELAESLEQLRVLWHGGRIHVSQASQEPGHGVDTQGDLKRVTEQLRRNV</sequence>
<protein>
    <recommendedName>
        <fullName evidence="5">3-deoxy-manno-octulosonate cytidylyltransferase</fullName>
        <ecNumber evidence="5">2.7.7.38</ecNumber>
    </recommendedName>
    <alternativeName>
        <fullName evidence="5">CMP-2-keto-3-deoxyoctulosonic acid synthase</fullName>
        <shortName evidence="5">CKS</shortName>
        <shortName evidence="5">CMP-KDO synthase</shortName>
    </alternativeName>
</protein>
<dbReference type="AlphaFoldDB" id="A0A0T5YZ68"/>
<keyword evidence="3 5" id="KW-0548">Nucleotidyltransferase</keyword>
<dbReference type="GO" id="GO:0016020">
    <property type="term" value="C:membrane"/>
    <property type="evidence" value="ECO:0007669"/>
    <property type="project" value="UniProtKB-SubCell"/>
</dbReference>
<keyword evidence="2 5" id="KW-0808">Transferase</keyword>
<comment type="catalytic activity">
    <reaction evidence="5">
        <text>3-deoxy-alpha-D-manno-oct-2-ulosonate + CTP = CMP-3-deoxy-beta-D-manno-octulosonate + diphosphate</text>
        <dbReference type="Rhea" id="RHEA:23448"/>
        <dbReference type="ChEBI" id="CHEBI:33019"/>
        <dbReference type="ChEBI" id="CHEBI:37563"/>
        <dbReference type="ChEBI" id="CHEBI:85986"/>
        <dbReference type="ChEBI" id="CHEBI:85987"/>
        <dbReference type="EC" id="2.7.7.38"/>
    </reaction>
</comment>
<dbReference type="PANTHER" id="PTHR42866">
    <property type="entry name" value="3-DEOXY-MANNO-OCTULOSONATE CYTIDYLYLTRANSFERASE"/>
    <property type="match status" value="1"/>
</dbReference>
<dbReference type="PATRIC" id="fig|54398.3.peg.842"/>
<dbReference type="GO" id="GO:0008690">
    <property type="term" value="F:3-deoxy-manno-octulosonate cytidylyltransferase activity"/>
    <property type="evidence" value="ECO:0007669"/>
    <property type="project" value="UniProtKB-UniRule"/>
</dbReference>
<dbReference type="Pfam" id="PF02348">
    <property type="entry name" value="CTP_transf_3"/>
    <property type="match status" value="1"/>
</dbReference>
<reference evidence="6 7" key="1">
    <citation type="submission" date="2015-11" db="EMBL/GenBank/DDBJ databases">
        <title>The genome of Candidatus Endoriftia persephone in Ridgeia piscesae and population structure of the North Eastern Pacific vestimentiferan symbionts.</title>
        <authorList>
            <person name="Perez M."/>
            <person name="Juniper K.S."/>
        </authorList>
    </citation>
    <scope>NUCLEOTIDE SEQUENCE [LARGE SCALE GENOMIC DNA]</scope>
    <source>
        <strain evidence="6">Ind11</strain>
    </source>
</reference>
<proteinExistence type="inferred from homology"/>
<dbReference type="HAMAP" id="MF_00057">
    <property type="entry name" value="KdsB"/>
    <property type="match status" value="1"/>
</dbReference>
<dbReference type="EMBL" id="LDXT01000070">
    <property type="protein sequence ID" value="KRT55928.1"/>
    <property type="molecule type" value="Genomic_DNA"/>
</dbReference>
<dbReference type="NCBIfam" id="NF003952">
    <property type="entry name" value="PRK05450.1-5"/>
    <property type="match status" value="1"/>
</dbReference>
<dbReference type="NCBIfam" id="NF009905">
    <property type="entry name" value="PRK13368.1"/>
    <property type="match status" value="1"/>
</dbReference>
<dbReference type="EC" id="2.7.7.38" evidence="5"/>
<keyword evidence="5" id="KW-0963">Cytoplasm</keyword>
<dbReference type="GO" id="GO:0033468">
    <property type="term" value="P:CMP-keto-3-deoxy-D-manno-octulosonic acid biosynthetic process"/>
    <property type="evidence" value="ECO:0007669"/>
    <property type="project" value="UniProtKB-UniRule"/>
</dbReference>
<dbReference type="UniPathway" id="UPA00358">
    <property type="reaction ID" value="UER00476"/>
</dbReference>
<dbReference type="GO" id="GO:0009103">
    <property type="term" value="P:lipopolysaccharide biosynthetic process"/>
    <property type="evidence" value="ECO:0007669"/>
    <property type="project" value="UniProtKB-UniRule"/>
</dbReference>
<dbReference type="CDD" id="cd02517">
    <property type="entry name" value="CMP-KDO-Synthetase"/>
    <property type="match status" value="1"/>
</dbReference>
<evidence type="ECO:0000256" key="5">
    <source>
        <dbReference type="HAMAP-Rule" id="MF_00057"/>
    </source>
</evidence>
<dbReference type="GO" id="GO:0005829">
    <property type="term" value="C:cytosol"/>
    <property type="evidence" value="ECO:0007669"/>
    <property type="project" value="TreeGrafter"/>
</dbReference>
<dbReference type="Gene3D" id="3.90.550.10">
    <property type="entry name" value="Spore Coat Polysaccharide Biosynthesis Protein SpsA, Chain A"/>
    <property type="match status" value="1"/>
</dbReference>
<keyword evidence="4 5" id="KW-0448">Lipopolysaccharide biosynthesis</keyword>
<comment type="pathway">
    <text evidence="5">Nucleotide-sugar biosynthesis; CMP-3-deoxy-D-manno-octulosonate biosynthesis; CMP-3-deoxy-D-manno-octulosonate from 3-deoxy-D-manno-octulosonate and CTP: step 1/1.</text>
</comment>
<evidence type="ECO:0000313" key="7">
    <source>
        <dbReference type="Proteomes" id="UP000051634"/>
    </source>
</evidence>
<dbReference type="SUPFAM" id="SSF53448">
    <property type="entry name" value="Nucleotide-diphospho-sugar transferases"/>
    <property type="match status" value="1"/>
</dbReference>
<accession>A0A0T5YZ68</accession>
<evidence type="ECO:0000256" key="3">
    <source>
        <dbReference type="ARBA" id="ARBA00022695"/>
    </source>
</evidence>
<dbReference type="InterPro" id="IPR003329">
    <property type="entry name" value="Cytidylyl_trans"/>
</dbReference>
<dbReference type="PANTHER" id="PTHR42866:SF2">
    <property type="entry name" value="3-DEOXY-MANNO-OCTULOSONATE CYTIDYLYLTRANSFERASE, MITOCHONDRIAL"/>
    <property type="match status" value="1"/>
</dbReference>
<dbReference type="OrthoDB" id="9815559at2"/>
<dbReference type="Proteomes" id="UP000051634">
    <property type="component" value="Unassembled WGS sequence"/>
</dbReference>
<evidence type="ECO:0000256" key="2">
    <source>
        <dbReference type="ARBA" id="ARBA00022679"/>
    </source>
</evidence>
<organism evidence="6 7">
    <name type="scientific">endosymbiont of Ridgeia piscesae</name>
    <dbReference type="NCBI Taxonomy" id="54398"/>
    <lineage>
        <taxon>Bacteria</taxon>
        <taxon>Pseudomonadati</taxon>
        <taxon>Pseudomonadota</taxon>
        <taxon>Gammaproteobacteria</taxon>
        <taxon>sulfur-oxidizing symbionts</taxon>
    </lineage>
</organism>
<comment type="similarity">
    <text evidence="5">Belongs to the KdsB family.</text>
</comment>
<keyword evidence="7" id="KW-1185">Reference proteome</keyword>
<dbReference type="NCBIfam" id="TIGR00466">
    <property type="entry name" value="kdsB"/>
    <property type="match status" value="1"/>
</dbReference>
<comment type="subcellular location">
    <subcellularLocation>
        <location evidence="5">Cytoplasm</location>
    </subcellularLocation>
    <subcellularLocation>
        <location evidence="1">Membrane</location>
    </subcellularLocation>
</comment>
<dbReference type="FunFam" id="3.90.550.10:FF:000011">
    <property type="entry name" value="3-deoxy-manno-octulosonate cytidylyltransferase"/>
    <property type="match status" value="1"/>
</dbReference>
<gene>
    <name evidence="5" type="primary">kdsB</name>
    <name evidence="6" type="ORF">Ga0074115_12737</name>
</gene>
<dbReference type="InterPro" id="IPR029044">
    <property type="entry name" value="Nucleotide-diphossugar_trans"/>
</dbReference>
<dbReference type="NCBIfam" id="NF003950">
    <property type="entry name" value="PRK05450.1-3"/>
    <property type="match status" value="1"/>
</dbReference>
<dbReference type="RefSeq" id="WP_060528238.1">
    <property type="nucleotide sequence ID" value="NZ_KQ557119.1"/>
</dbReference>
<comment type="caution">
    <text evidence="6">The sequence shown here is derived from an EMBL/GenBank/DDBJ whole genome shotgun (WGS) entry which is preliminary data.</text>
</comment>
<evidence type="ECO:0000256" key="1">
    <source>
        <dbReference type="ARBA" id="ARBA00004370"/>
    </source>
</evidence>
<name>A0A0T5YZ68_9GAMM</name>